<protein>
    <submittedName>
        <fullName evidence="7">YodL domain-containing protein</fullName>
    </submittedName>
</protein>
<comment type="caution">
    <text evidence="7">The sequence shown here is derived from an EMBL/GenBank/DDBJ whole genome shotgun (WGS) entry which is preliminary data.</text>
</comment>
<evidence type="ECO:0000259" key="6">
    <source>
        <dbReference type="Pfam" id="PF18840"/>
    </source>
</evidence>
<feature type="compositionally biased region" description="Basic and acidic residues" evidence="2">
    <location>
        <begin position="977"/>
        <end position="991"/>
    </location>
</feature>
<dbReference type="InterPro" id="IPR025923">
    <property type="entry name" value="YodL-like_dom"/>
</dbReference>
<dbReference type="Proteomes" id="UP001457898">
    <property type="component" value="Unassembled WGS sequence"/>
</dbReference>
<feature type="domain" description="Large polyvalent protein-associated" evidence="5">
    <location>
        <begin position="368"/>
        <end position="445"/>
    </location>
</feature>
<evidence type="ECO:0000256" key="1">
    <source>
        <dbReference type="SAM" id="Coils"/>
    </source>
</evidence>
<evidence type="ECO:0000259" key="5">
    <source>
        <dbReference type="Pfam" id="PF18830"/>
    </source>
</evidence>
<feature type="coiled-coil region" evidence="1">
    <location>
        <begin position="429"/>
        <end position="456"/>
    </location>
</feature>
<dbReference type="Pfam" id="PF18840">
    <property type="entry name" value="LPD25"/>
    <property type="match status" value="1"/>
</dbReference>
<organism evidence="7 8">
    <name type="scientific">Blautia caccae</name>
    <dbReference type="NCBI Taxonomy" id="3133175"/>
    <lineage>
        <taxon>Bacteria</taxon>
        <taxon>Bacillati</taxon>
        <taxon>Bacillota</taxon>
        <taxon>Clostridia</taxon>
        <taxon>Lachnospirales</taxon>
        <taxon>Lachnospiraceae</taxon>
        <taxon>Blautia</taxon>
    </lineage>
</organism>
<accession>A0ABV1DR64</accession>
<keyword evidence="8" id="KW-1185">Reference proteome</keyword>
<evidence type="ECO:0000259" key="4">
    <source>
        <dbReference type="Pfam" id="PF18765"/>
    </source>
</evidence>
<dbReference type="Pfam" id="PF14191">
    <property type="entry name" value="YodL"/>
    <property type="match status" value="1"/>
</dbReference>
<feature type="region of interest" description="Disordered" evidence="2">
    <location>
        <begin position="975"/>
        <end position="1009"/>
    </location>
</feature>
<dbReference type="Pfam" id="PF18765">
    <property type="entry name" value="Polbeta"/>
    <property type="match status" value="1"/>
</dbReference>
<reference evidence="7 8" key="1">
    <citation type="submission" date="2024-03" db="EMBL/GenBank/DDBJ databases">
        <title>Human intestinal bacterial collection.</title>
        <authorList>
            <person name="Pauvert C."/>
            <person name="Hitch T.C.A."/>
            <person name="Clavel T."/>
        </authorList>
    </citation>
    <scope>NUCLEOTIDE SEQUENCE [LARGE SCALE GENOMIC DNA]</scope>
    <source>
        <strain evidence="7 8">CLA-SR-H028</strain>
    </source>
</reference>
<keyword evidence="1" id="KW-0175">Coiled coil</keyword>
<dbReference type="InterPro" id="IPR041633">
    <property type="entry name" value="Polbeta"/>
</dbReference>
<dbReference type="InterPro" id="IPR043519">
    <property type="entry name" value="NT_sf"/>
</dbReference>
<sequence length="1037" mass="120262">MAMNRNMTMAEKEVRDYAKRQMERAEQRINILFSEEQKELVLEYAAMTGDDYDIRKMVRDLADAVRSSDEEKVNEILWDAREEIDGFPDRSVGMAELKRYGYTADDMFPLRQEMALELHRVGEKVYCLQSDGSHGDYASREMILEHEGLYGIEKEAWQRMQEQEDEIDFEEAGLYQPLMIDLDRDEALRMFNAGETVFLITTYPRPIAVRERMEIERGPEHYQMEREDVERIRTLEKWMQEYPQIKSLKEAKLLLGTENRYGIYQIVEGSPGREYEFMDLNFIERHGYQVKKEDYELIYSDKMLYGDTLDSLYEKFNIAHPADYTGHSLSVSDIVVLNENGNVKAYFVDSISFRELPDFLQLEPELNQEEVAYRIGDQYFSIQVATEGYDYSFYDKEYKLMDGGILDDPDISMRQAIQNILEDEGLEQLERIPVDYDELQEKAEEVEKEILQEARSQRNRVPVISDHTEAEAGLNGMSRSEIEENVWAIAQAEIIENDLDAKIQAVRVYGSRTRDGLYHEDSDVDVVIAYEGTVREDELFSVLNEAGYKTGNMKVDMKPIRPDKTGTLEDFLEKSERYLDEKTEQMKARGEYKPLAKVEELEEANYNMIDNVLNNMPPKKEPYLEYYAAECDEYHSLGKIYKSTNLDEIVAKYREIIDDPTLSYYGNGMGIIYRDPNDTFYDEAEVSLVSRKSIRGDNLDDVAFLAALPMVHEALEKIVEAFPNFRYYPPKELNVHYYPEKMTADELAAALDQLAEDFDHYDYHDNFSPKEDMVETVALELRCGYAHKYIPFLKDIIDEECEESPRAEELLEKLKAYQPEIPETAVPVVRINFCEDKEMDISGYQKLGRLDEITTKMDTELASQADPKTGMPEKTVQMYFTIYYPDRDQMQELKGKINIGDGNGGIVSQLKNQNEMKLHDESWLNYQKAKGEESFQAYMADLTDMQEHVLPYLQSFCSLEEKTLEKVEGAVKASVTGEKKSPERAMSDKGALKQGSLLENKKTMKKKKSIHERLKINKEIIAKQQGKDSKAKGVELA</sequence>
<dbReference type="InterPro" id="IPR040568">
    <property type="entry name" value="LPD16"/>
</dbReference>
<dbReference type="CDD" id="cd05403">
    <property type="entry name" value="NT_KNTase_like"/>
    <property type="match status" value="1"/>
</dbReference>
<evidence type="ECO:0000259" key="3">
    <source>
        <dbReference type="Pfam" id="PF14191"/>
    </source>
</evidence>
<dbReference type="InterPro" id="IPR041045">
    <property type="entry name" value="LPD25"/>
</dbReference>
<evidence type="ECO:0000313" key="8">
    <source>
        <dbReference type="Proteomes" id="UP001457898"/>
    </source>
</evidence>
<dbReference type="Gene3D" id="3.30.460.10">
    <property type="entry name" value="Beta Polymerase, domain 2"/>
    <property type="match status" value="1"/>
</dbReference>
<dbReference type="SUPFAM" id="SSF81301">
    <property type="entry name" value="Nucleotidyltransferase"/>
    <property type="match status" value="1"/>
</dbReference>
<dbReference type="RefSeq" id="WP_118743359.1">
    <property type="nucleotide sequence ID" value="NZ_JBBMFP010000009.1"/>
</dbReference>
<evidence type="ECO:0000313" key="7">
    <source>
        <dbReference type="EMBL" id="MEQ2431609.1"/>
    </source>
</evidence>
<feature type="domain" description="Polymerase beta nucleotidyltransferase" evidence="4">
    <location>
        <begin position="501"/>
        <end position="579"/>
    </location>
</feature>
<gene>
    <name evidence="7" type="ORF">WMO65_11395</name>
</gene>
<dbReference type="EMBL" id="JBBMFP010000009">
    <property type="protein sequence ID" value="MEQ2431609.1"/>
    <property type="molecule type" value="Genomic_DNA"/>
</dbReference>
<dbReference type="Pfam" id="PF18830">
    <property type="entry name" value="LPD16"/>
    <property type="match status" value="1"/>
</dbReference>
<evidence type="ECO:0000256" key="2">
    <source>
        <dbReference type="SAM" id="MobiDB-lite"/>
    </source>
</evidence>
<feature type="domain" description="YodL-like" evidence="3">
    <location>
        <begin position="261"/>
        <end position="359"/>
    </location>
</feature>
<name>A0ABV1DR64_9FIRM</name>
<feature type="domain" description="Large polyvalent protein associated" evidence="6">
    <location>
        <begin position="823"/>
        <end position="920"/>
    </location>
</feature>
<proteinExistence type="predicted"/>